<organism evidence="2 3">
    <name type="scientific">Dreissena polymorpha</name>
    <name type="common">Zebra mussel</name>
    <name type="synonym">Mytilus polymorpha</name>
    <dbReference type="NCBI Taxonomy" id="45954"/>
    <lineage>
        <taxon>Eukaryota</taxon>
        <taxon>Metazoa</taxon>
        <taxon>Spiralia</taxon>
        <taxon>Lophotrochozoa</taxon>
        <taxon>Mollusca</taxon>
        <taxon>Bivalvia</taxon>
        <taxon>Autobranchia</taxon>
        <taxon>Heteroconchia</taxon>
        <taxon>Euheterodonta</taxon>
        <taxon>Imparidentia</taxon>
        <taxon>Neoheterodontei</taxon>
        <taxon>Myida</taxon>
        <taxon>Dreissenoidea</taxon>
        <taxon>Dreissenidae</taxon>
        <taxon>Dreissena</taxon>
    </lineage>
</organism>
<feature type="compositionally biased region" description="Polar residues" evidence="1">
    <location>
        <begin position="87"/>
        <end position="112"/>
    </location>
</feature>
<comment type="caution">
    <text evidence="2">The sequence shown here is derived from an EMBL/GenBank/DDBJ whole genome shotgun (WGS) entry which is preliminary data.</text>
</comment>
<evidence type="ECO:0000313" key="2">
    <source>
        <dbReference type="EMBL" id="KAH3812884.1"/>
    </source>
</evidence>
<reference evidence="2" key="1">
    <citation type="journal article" date="2019" name="bioRxiv">
        <title>The Genome of the Zebra Mussel, Dreissena polymorpha: A Resource for Invasive Species Research.</title>
        <authorList>
            <person name="McCartney M.A."/>
            <person name="Auch B."/>
            <person name="Kono T."/>
            <person name="Mallez S."/>
            <person name="Zhang Y."/>
            <person name="Obille A."/>
            <person name="Becker A."/>
            <person name="Abrahante J.E."/>
            <person name="Garbe J."/>
            <person name="Badalamenti J.P."/>
            <person name="Herman A."/>
            <person name="Mangelson H."/>
            <person name="Liachko I."/>
            <person name="Sullivan S."/>
            <person name="Sone E.D."/>
            <person name="Koren S."/>
            <person name="Silverstein K.A.T."/>
            <person name="Beckman K.B."/>
            <person name="Gohl D.M."/>
        </authorList>
    </citation>
    <scope>NUCLEOTIDE SEQUENCE</scope>
    <source>
        <strain evidence="2">Duluth1</strain>
        <tissue evidence="2">Whole animal</tissue>
    </source>
</reference>
<feature type="region of interest" description="Disordered" evidence="1">
    <location>
        <begin position="55"/>
        <end position="136"/>
    </location>
</feature>
<keyword evidence="3" id="KW-1185">Reference proteome</keyword>
<protein>
    <submittedName>
        <fullName evidence="2">Uncharacterized protein</fullName>
    </submittedName>
</protein>
<reference evidence="2" key="2">
    <citation type="submission" date="2020-11" db="EMBL/GenBank/DDBJ databases">
        <authorList>
            <person name="McCartney M.A."/>
            <person name="Auch B."/>
            <person name="Kono T."/>
            <person name="Mallez S."/>
            <person name="Becker A."/>
            <person name="Gohl D.M."/>
            <person name="Silverstein K.A.T."/>
            <person name="Koren S."/>
            <person name="Bechman K.B."/>
            <person name="Herman A."/>
            <person name="Abrahante J.E."/>
            <person name="Garbe J."/>
        </authorList>
    </citation>
    <scope>NUCLEOTIDE SEQUENCE</scope>
    <source>
        <strain evidence="2">Duluth1</strain>
        <tissue evidence="2">Whole animal</tissue>
    </source>
</reference>
<dbReference type="AlphaFoldDB" id="A0A9D4JJT2"/>
<sequence length="136" mass="14575">MEQTSRLPWSKDAKIYLAQANSPASCLPPKCRTSCIPPNSRASCLPQATGQGAVLLENHTSRPAETYMAPTNNPASCFHPNPGQLPPISSHQHGQLSQNQQPGQLFPNQLPHSRQPDQLPLPTTGPPDAAYTSACS</sequence>
<name>A0A9D4JJT2_DREPO</name>
<proteinExistence type="predicted"/>
<dbReference type="EMBL" id="JAIWYP010000006">
    <property type="protein sequence ID" value="KAH3812884.1"/>
    <property type="molecule type" value="Genomic_DNA"/>
</dbReference>
<evidence type="ECO:0000256" key="1">
    <source>
        <dbReference type="SAM" id="MobiDB-lite"/>
    </source>
</evidence>
<accession>A0A9D4JJT2</accession>
<gene>
    <name evidence="2" type="ORF">DPMN_141327</name>
</gene>
<evidence type="ECO:0000313" key="3">
    <source>
        <dbReference type="Proteomes" id="UP000828390"/>
    </source>
</evidence>
<dbReference type="Proteomes" id="UP000828390">
    <property type="component" value="Unassembled WGS sequence"/>
</dbReference>